<accession>A0AA35RS48</accession>
<evidence type="ECO:0000256" key="4">
    <source>
        <dbReference type="ARBA" id="ARBA00022692"/>
    </source>
</evidence>
<evidence type="ECO:0000259" key="12">
    <source>
        <dbReference type="Pfam" id="PF09258"/>
    </source>
</evidence>
<dbReference type="EMBL" id="CASHTH010001467">
    <property type="protein sequence ID" value="CAI8015813.1"/>
    <property type="molecule type" value="Genomic_DNA"/>
</dbReference>
<evidence type="ECO:0000256" key="6">
    <source>
        <dbReference type="ARBA" id="ARBA00022989"/>
    </source>
</evidence>
<organism evidence="13 14">
    <name type="scientific">Geodia barretti</name>
    <name type="common">Barrett's horny sponge</name>
    <dbReference type="NCBI Taxonomy" id="519541"/>
    <lineage>
        <taxon>Eukaryota</taxon>
        <taxon>Metazoa</taxon>
        <taxon>Porifera</taxon>
        <taxon>Demospongiae</taxon>
        <taxon>Heteroscleromorpha</taxon>
        <taxon>Tetractinellida</taxon>
        <taxon>Astrophorina</taxon>
        <taxon>Geodiidae</taxon>
        <taxon>Geodia</taxon>
    </lineage>
</organism>
<dbReference type="Pfam" id="PF09258">
    <property type="entry name" value="Glyco_transf_64"/>
    <property type="match status" value="1"/>
</dbReference>
<dbReference type="GO" id="GO:0016757">
    <property type="term" value="F:glycosyltransferase activity"/>
    <property type="evidence" value="ECO:0007669"/>
    <property type="project" value="InterPro"/>
</dbReference>
<dbReference type="PANTHER" id="PTHR48261">
    <property type="entry name" value="ACETYLGLUCOSAMINYLTRANSFERASE"/>
    <property type="match status" value="1"/>
</dbReference>
<feature type="domain" description="Exostosin GT47" evidence="11">
    <location>
        <begin position="94"/>
        <end position="387"/>
    </location>
</feature>
<dbReference type="GO" id="GO:0015012">
    <property type="term" value="P:heparan sulfate proteoglycan biosynthetic process"/>
    <property type="evidence" value="ECO:0007669"/>
    <property type="project" value="UniProtKB-ARBA"/>
</dbReference>
<dbReference type="InterPro" id="IPR015338">
    <property type="entry name" value="GT64_dom"/>
</dbReference>
<evidence type="ECO:0000256" key="2">
    <source>
        <dbReference type="ARBA" id="ARBA00010271"/>
    </source>
</evidence>
<evidence type="ECO:0000256" key="5">
    <source>
        <dbReference type="ARBA" id="ARBA00022824"/>
    </source>
</evidence>
<evidence type="ECO:0000256" key="7">
    <source>
        <dbReference type="ARBA" id="ARBA00023136"/>
    </source>
</evidence>
<dbReference type="SUPFAM" id="SSF53448">
    <property type="entry name" value="Nucleotide-diphospho-sugar transferases"/>
    <property type="match status" value="1"/>
</dbReference>
<comment type="caution">
    <text evidence="13">The sequence shown here is derived from an EMBL/GenBank/DDBJ whole genome shotgun (WGS) entry which is preliminary data.</text>
</comment>
<dbReference type="Proteomes" id="UP001174909">
    <property type="component" value="Unassembled WGS sequence"/>
</dbReference>
<evidence type="ECO:0000256" key="10">
    <source>
        <dbReference type="SAM" id="Phobius"/>
    </source>
</evidence>
<comment type="subcellular location">
    <subcellularLocation>
        <location evidence="1">Endoplasmic reticulum membrane</location>
        <topology evidence="1">Single-pass type II membrane protein</topology>
    </subcellularLocation>
</comment>
<evidence type="ECO:0000256" key="3">
    <source>
        <dbReference type="ARBA" id="ARBA00022679"/>
    </source>
</evidence>
<feature type="domain" description="Glycosyl transferase 64" evidence="12">
    <location>
        <begin position="528"/>
        <end position="769"/>
    </location>
</feature>
<evidence type="ECO:0000259" key="11">
    <source>
        <dbReference type="Pfam" id="PF03016"/>
    </source>
</evidence>
<name>A0AA35RS48_GEOBA</name>
<keyword evidence="4 10" id="KW-0812">Transmembrane</keyword>
<reference evidence="13" key="1">
    <citation type="submission" date="2023-03" db="EMBL/GenBank/DDBJ databases">
        <authorList>
            <person name="Steffen K."/>
            <person name="Cardenas P."/>
        </authorList>
    </citation>
    <scope>NUCLEOTIDE SEQUENCE</scope>
</reference>
<keyword evidence="14" id="KW-1185">Reference proteome</keyword>
<evidence type="ECO:0000256" key="9">
    <source>
        <dbReference type="SAM" id="MobiDB-lite"/>
    </source>
</evidence>
<feature type="transmembrane region" description="Helical" evidence="10">
    <location>
        <begin position="7"/>
        <end position="25"/>
    </location>
</feature>
<keyword evidence="5" id="KW-0256">Endoplasmic reticulum</keyword>
<feature type="region of interest" description="Disordered" evidence="9">
    <location>
        <begin position="39"/>
        <end position="68"/>
    </location>
</feature>
<dbReference type="InterPro" id="IPR004263">
    <property type="entry name" value="Exostosin"/>
</dbReference>
<dbReference type="PANTHER" id="PTHR48261:SF2">
    <property type="entry name" value="ACETYLGLUCOSAMINYLTRANSFERASE"/>
    <property type="match status" value="1"/>
</dbReference>
<evidence type="ECO:0000256" key="8">
    <source>
        <dbReference type="ARBA" id="ARBA00023157"/>
    </source>
</evidence>
<dbReference type="GO" id="GO:0005789">
    <property type="term" value="C:endoplasmic reticulum membrane"/>
    <property type="evidence" value="ECO:0007669"/>
    <property type="project" value="UniProtKB-SubCell"/>
</dbReference>
<dbReference type="AlphaFoldDB" id="A0AA35RS48"/>
<comment type="similarity">
    <text evidence="2">Belongs to the glycosyltransferase 47 family.</text>
</comment>
<keyword evidence="6 10" id="KW-1133">Transmembrane helix</keyword>
<keyword evidence="7 10" id="KW-0472">Membrane</keyword>
<feature type="compositionally biased region" description="Polar residues" evidence="9">
    <location>
        <begin position="39"/>
        <end position="54"/>
    </location>
</feature>
<dbReference type="Gene3D" id="3.90.550.10">
    <property type="entry name" value="Spore Coat Polysaccharide Biosynthesis Protein SpsA, Chain A"/>
    <property type="match status" value="1"/>
</dbReference>
<protein>
    <submittedName>
        <fullName evidence="13">Exostosin-like 3</fullName>
    </submittedName>
</protein>
<evidence type="ECO:0000313" key="14">
    <source>
        <dbReference type="Proteomes" id="UP001174909"/>
    </source>
</evidence>
<keyword evidence="3" id="KW-0808">Transferase</keyword>
<evidence type="ECO:0000256" key="1">
    <source>
        <dbReference type="ARBA" id="ARBA00004648"/>
    </source>
</evidence>
<evidence type="ECO:0000313" key="13">
    <source>
        <dbReference type="EMBL" id="CAI8015813.1"/>
    </source>
</evidence>
<dbReference type="InterPro" id="IPR029044">
    <property type="entry name" value="Nucleotide-diphossugar_trans"/>
</dbReference>
<sequence>MGKQLKLLVIWVPASILFVALLVYMQSQGIFYMSTRRSTNECPNLSTGIDSQDQSQEDEHNIQEGKDDLPSNTTWKPCTFDVCFNLEKCPLTHPFAAYVYDDLLASSSNENAFSPQLLVDVLKETGSYTSDPAKACVFFGILWNTESARENVGRLETQIHSLAQWGEYGENHVLVELSTDQSPASSMLEGVSTGKAIIARSVVSPAKPFRTGFDILLPPLRTADADSMHLLSPLLPVSRETFIHFQGEYSPPQHPGPVTITPNHIRSLQQLLQGKEGVDIQLQCQQLATGKTKGAKEGQWMLCGDQKSRLKLCSKSMFSLVPSPGGPNAGTGVGIYTRLIESLMCGSIPVVIGVGVLPFDEVIDWSRAALIVPSGRYSDIPYILRSVSSGDIQNFRLKGRHLWHTYFSSSLRVVQIAVAIVRSRTLHPPPPAHDFVGKQLVYLPAPNHKQITSPFFTNNFTAYSSSFWNDIPGPLFSYPSSPFNPGLHFSRLNEFAFAHNASQSVDGRAAIESTFKENLLVNVPAEQFTVVILTYKRNEVLMEGLAKLKGIPSLNKVVVVWNDENDPSADLKWPDIGVPIVVVRGRGNSLNNKFLPYKEIETEAVLQLDDDVLMAPEEIEFGFRVWCENRDRMVGFLGRNHIYNFKDKKWIYSYGTGECKVSLALTGCSFFHKTYMYLYSYLMPKEVREMVDRIKDCEDIAMNFLAAHLSRKPPMIVPTKYFFDCTGRCKHNLSKKGGWMKERSFCIEFLTRIYGYLPLLYTTSRADPVAAEIPFS</sequence>
<dbReference type="Pfam" id="PF03016">
    <property type="entry name" value="Exostosin_GT47"/>
    <property type="match status" value="1"/>
</dbReference>
<feature type="compositionally biased region" description="Basic and acidic residues" evidence="9">
    <location>
        <begin position="57"/>
        <end position="68"/>
    </location>
</feature>
<gene>
    <name evidence="13" type="ORF">GBAR_LOCUS9774</name>
</gene>
<keyword evidence="8" id="KW-1015">Disulfide bond</keyword>
<proteinExistence type="inferred from homology"/>
<dbReference type="InterPro" id="IPR040911">
    <property type="entry name" value="Exostosin_GT47"/>
</dbReference>